<accession>A0A8S3WPZ5</accession>
<dbReference type="OrthoDB" id="7902892at2759"/>
<dbReference type="EMBL" id="CAJQZP010000644">
    <property type="protein sequence ID" value="CAG4974901.1"/>
    <property type="molecule type" value="Genomic_DNA"/>
</dbReference>
<evidence type="ECO:0000313" key="1">
    <source>
        <dbReference type="EMBL" id="CAG4974901.1"/>
    </source>
</evidence>
<gene>
    <name evidence="1" type="ORF">PAPOLLO_LOCUS9009</name>
</gene>
<dbReference type="PANTHER" id="PTHR47326">
    <property type="entry name" value="TRANSPOSABLE ELEMENT TC3 TRANSPOSASE-LIKE PROTEIN"/>
    <property type="match status" value="1"/>
</dbReference>
<evidence type="ECO:0000313" key="2">
    <source>
        <dbReference type="Proteomes" id="UP000691718"/>
    </source>
</evidence>
<proteinExistence type="predicted"/>
<dbReference type="Proteomes" id="UP000691718">
    <property type="component" value="Unassembled WGS sequence"/>
</dbReference>
<keyword evidence="2" id="KW-1185">Reference proteome</keyword>
<dbReference type="AlphaFoldDB" id="A0A8S3WPZ5"/>
<comment type="caution">
    <text evidence="1">The sequence shown here is derived from an EMBL/GenBank/DDBJ whole genome shotgun (WGS) entry which is preliminary data.</text>
</comment>
<reference evidence="1" key="1">
    <citation type="submission" date="2021-04" db="EMBL/GenBank/DDBJ databases">
        <authorList>
            <person name="Tunstrom K."/>
        </authorList>
    </citation>
    <scope>NUCLEOTIDE SEQUENCE</scope>
</reference>
<dbReference type="PANTHER" id="PTHR47326:SF1">
    <property type="entry name" value="HTH PSQ-TYPE DOMAIN-CONTAINING PROTEIN"/>
    <property type="match status" value="1"/>
</dbReference>
<protein>
    <submittedName>
        <fullName evidence="1">(apollo) hypothetical protein</fullName>
    </submittedName>
</protein>
<organism evidence="1 2">
    <name type="scientific">Parnassius apollo</name>
    <name type="common">Apollo butterfly</name>
    <name type="synonym">Papilio apollo</name>
    <dbReference type="NCBI Taxonomy" id="110799"/>
    <lineage>
        <taxon>Eukaryota</taxon>
        <taxon>Metazoa</taxon>
        <taxon>Ecdysozoa</taxon>
        <taxon>Arthropoda</taxon>
        <taxon>Hexapoda</taxon>
        <taxon>Insecta</taxon>
        <taxon>Pterygota</taxon>
        <taxon>Neoptera</taxon>
        <taxon>Endopterygota</taxon>
        <taxon>Lepidoptera</taxon>
        <taxon>Glossata</taxon>
        <taxon>Ditrysia</taxon>
        <taxon>Papilionoidea</taxon>
        <taxon>Papilionidae</taxon>
        <taxon>Parnassiinae</taxon>
        <taxon>Parnassini</taxon>
        <taxon>Parnassius</taxon>
        <taxon>Parnassius</taxon>
    </lineage>
</organism>
<sequence length="108" mass="12744">MKQDPQFFGKILWSDEFTLQKGGYVNMHILHSKQLSNLHLMREERSQYQFKIHFWTGILNVKIIEPFELPGKLSGQSYLNFLQNDLLNLMEEMSEESSRILIVLAEGR</sequence>
<name>A0A8S3WPZ5_PARAO</name>